<feature type="compositionally biased region" description="Low complexity" evidence="16">
    <location>
        <begin position="227"/>
        <end position="237"/>
    </location>
</feature>
<dbReference type="GO" id="GO:0046872">
    <property type="term" value="F:metal ion binding"/>
    <property type="evidence" value="ECO:0007669"/>
    <property type="project" value="UniProtKB-KW"/>
</dbReference>
<keyword evidence="6" id="KW-0507">mRNA processing</keyword>
<evidence type="ECO:0000256" key="13">
    <source>
        <dbReference type="ARBA" id="ARBA00050524"/>
    </source>
</evidence>
<organism evidence="18 19">
    <name type="scientific">Brachybacterium endophyticum</name>
    <dbReference type="NCBI Taxonomy" id="2182385"/>
    <lineage>
        <taxon>Bacteria</taxon>
        <taxon>Bacillati</taxon>
        <taxon>Actinomycetota</taxon>
        <taxon>Actinomycetes</taxon>
        <taxon>Micrococcales</taxon>
        <taxon>Dermabacteraceae</taxon>
        <taxon>Brachybacterium</taxon>
    </lineage>
</organism>
<protein>
    <recommendedName>
        <fullName evidence="15">Ribonuclease E</fullName>
        <ecNumber evidence="14">3.1.26.12</ecNumber>
    </recommendedName>
</protein>
<feature type="compositionally biased region" description="Basic and acidic residues" evidence="16">
    <location>
        <begin position="918"/>
        <end position="935"/>
    </location>
</feature>
<dbReference type="PROSITE" id="PS50126">
    <property type="entry name" value="S1"/>
    <property type="match status" value="1"/>
</dbReference>
<comment type="cofactor">
    <cofactor evidence="2">
        <name>Zn(2+)</name>
        <dbReference type="ChEBI" id="CHEBI:29105"/>
    </cofactor>
</comment>
<comment type="catalytic activity">
    <reaction evidence="13">
        <text>Endonucleolytic cleavage of single-stranded RNA in A- and U-rich regions.</text>
        <dbReference type="EC" id="3.1.26.12"/>
    </reaction>
</comment>
<evidence type="ECO:0000313" key="19">
    <source>
        <dbReference type="Proteomes" id="UP000245590"/>
    </source>
</evidence>
<feature type="compositionally biased region" description="Low complexity" evidence="16">
    <location>
        <begin position="1"/>
        <end position="20"/>
    </location>
</feature>
<feature type="compositionally biased region" description="Low complexity" evidence="16">
    <location>
        <begin position="958"/>
        <end position="969"/>
    </location>
</feature>
<evidence type="ECO:0000313" key="18">
    <source>
        <dbReference type="EMBL" id="PWH05504.1"/>
    </source>
</evidence>
<feature type="compositionally biased region" description="Basic and acidic residues" evidence="16">
    <location>
        <begin position="410"/>
        <end position="442"/>
    </location>
</feature>
<keyword evidence="5" id="KW-0963">Cytoplasm</keyword>
<dbReference type="InterPro" id="IPR003029">
    <property type="entry name" value="S1_domain"/>
</dbReference>
<evidence type="ECO:0000256" key="6">
    <source>
        <dbReference type="ARBA" id="ARBA00022664"/>
    </source>
</evidence>
<dbReference type="SMART" id="SM00316">
    <property type="entry name" value="S1"/>
    <property type="match status" value="1"/>
</dbReference>
<evidence type="ECO:0000256" key="4">
    <source>
        <dbReference type="ARBA" id="ARBA00005522"/>
    </source>
</evidence>
<keyword evidence="19" id="KW-1185">Reference proteome</keyword>
<feature type="compositionally biased region" description="Basic residues" evidence="16">
    <location>
        <begin position="379"/>
        <end position="388"/>
    </location>
</feature>
<keyword evidence="9" id="KW-0378">Hydrolase</keyword>
<comment type="caution">
    <text evidence="18">The sequence shown here is derived from an EMBL/GenBank/DDBJ whole genome shotgun (WGS) entry which is preliminary data.</text>
</comment>
<evidence type="ECO:0000256" key="3">
    <source>
        <dbReference type="ARBA" id="ARBA00004496"/>
    </source>
</evidence>
<evidence type="ECO:0000256" key="11">
    <source>
        <dbReference type="ARBA" id="ARBA00022842"/>
    </source>
</evidence>
<dbReference type="InterPro" id="IPR019307">
    <property type="entry name" value="RNA-bd_AU-1/RNase_E/G"/>
</dbReference>
<dbReference type="GO" id="GO:0008995">
    <property type="term" value="F:ribonuclease E activity"/>
    <property type="evidence" value="ECO:0007669"/>
    <property type="project" value="UniProtKB-EC"/>
</dbReference>
<dbReference type="NCBIfam" id="TIGR00757">
    <property type="entry name" value="RNaseEG"/>
    <property type="match status" value="1"/>
</dbReference>
<feature type="compositionally biased region" description="Basic and acidic residues" evidence="16">
    <location>
        <begin position="336"/>
        <end position="367"/>
    </location>
</feature>
<dbReference type="EMBL" id="QFKX01000005">
    <property type="protein sequence ID" value="PWH05504.1"/>
    <property type="molecule type" value="Genomic_DNA"/>
</dbReference>
<keyword evidence="8" id="KW-0479">Metal-binding</keyword>
<proteinExistence type="inferred from homology"/>
<evidence type="ECO:0000256" key="10">
    <source>
        <dbReference type="ARBA" id="ARBA00022833"/>
    </source>
</evidence>
<dbReference type="RefSeq" id="WP_109276467.1">
    <property type="nucleotide sequence ID" value="NZ_QFKX01000005.1"/>
</dbReference>
<comment type="similarity">
    <text evidence="4">Belongs to the RNase E/G family.</text>
</comment>
<feature type="region of interest" description="Disordered" evidence="16">
    <location>
        <begin position="947"/>
        <end position="1019"/>
    </location>
</feature>
<evidence type="ECO:0000259" key="17">
    <source>
        <dbReference type="PROSITE" id="PS50126"/>
    </source>
</evidence>
<evidence type="ECO:0000256" key="8">
    <source>
        <dbReference type="ARBA" id="ARBA00022723"/>
    </source>
</evidence>
<dbReference type="GO" id="GO:0008033">
    <property type="term" value="P:tRNA processing"/>
    <property type="evidence" value="ECO:0007669"/>
    <property type="project" value="UniProtKB-KW"/>
</dbReference>
<sequence>MAEDISTPGSSTSSESTSSGRAKRPRRRAGSPAGAPQHTDTPNATAAAQAHTTVAGQQTTTDAPVETPAPAAAPTRRRRRAAGAPAGPPSAPVEPAAEQSAPADQAPESVPESEPVAPEAAPAAAAQEEQTEDAAGTAVEPSTGASEDEGEEQESSETEEPEEAGIAADLQALADRRADAPVQAPERTGREQSQIDFASLIFQAPTSESRTSVPEQKGSEEEHEGGSSELSFGTAAKGTRRRRATRPQAEANAPEESASRATTAPEGTDDGSEEDTSAEDQQQDTQDRDEDGKSSSSRRRRRRGGRGRRGRGRGEDSQDATEDSQDGTEDEDSESSGEKRRSRKDSEEKAEKQDDAADKNEQDKDEQGSEESGAGSSSSRRRRRRRRSSSSSSSSDNGPSPDDPPNTVVKVREARDEVKAVKGSTRLEAKKQRRREGRDAGRRRSVITEAEFLARRESVKRSMVVRERKGSIQIAVLEDDVLVEHYVAQKSHTSMVGNVYLGKVQNVLPSMEAAFVDIGKGRNAVLYAGEVNWDAVGLEGQPRRIELALSSGDPVLVQVTKDPIGHKGARLTSQISLPGRYVVFVPGGSMTGISRKLPDAERSRLKKIMKQVIPEDAGVIVRTAAEGASEEELTRDVERLRKQWDKIRKAQKSKSAPASLSVEPDLAIKVVRDVFNEDFTSLVVEGDHAHKEIHEYVSDVAPDLLERLTQHVGEKDVFAKHRVDEQLLKAMDRKVFLPSGGSLVIDRTEAMTVVDVNTGKFTGAGGSLEETVTKNNLEAAEEIVRQLRLRDIGGIIVVDFIDMVLESNRDLVLRRLVECLGRDRTKHQVAEVTSLGLVQMTRKRVGAGLVETFSTTCEHCAGRGMIVDLDGVSHQHQAPKEDEGGGKGSRRRKGKSKGGNGGGSSNAQSSADESEEAAGERSGDVHRLESDSESRALARATIASIAAATGSKEHPEVVVDGEVVSVQGETSEEQSGATAFEEPGATASEAPTAEDQADTPERATEVTPADQGAERSGDA</sequence>
<feature type="compositionally biased region" description="Low complexity" evidence="16">
    <location>
        <begin position="30"/>
        <end position="74"/>
    </location>
</feature>
<dbReference type="CDD" id="cd04453">
    <property type="entry name" value="S1_RNase_E"/>
    <property type="match status" value="1"/>
</dbReference>
<feature type="compositionally biased region" description="Acidic residues" evidence="16">
    <location>
        <begin position="146"/>
        <end position="163"/>
    </location>
</feature>
<dbReference type="PANTHER" id="PTHR30001">
    <property type="entry name" value="RIBONUCLEASE"/>
    <property type="match status" value="1"/>
</dbReference>
<feature type="region of interest" description="Disordered" evidence="16">
    <location>
        <begin position="873"/>
        <end position="935"/>
    </location>
</feature>
<dbReference type="Proteomes" id="UP000245590">
    <property type="component" value="Unassembled WGS sequence"/>
</dbReference>
<dbReference type="GO" id="GO:0006364">
    <property type="term" value="P:rRNA processing"/>
    <property type="evidence" value="ECO:0007669"/>
    <property type="project" value="TreeGrafter"/>
</dbReference>
<evidence type="ECO:0000256" key="9">
    <source>
        <dbReference type="ARBA" id="ARBA00022801"/>
    </source>
</evidence>
<dbReference type="InterPro" id="IPR012340">
    <property type="entry name" value="NA-bd_OB-fold"/>
</dbReference>
<reference evidence="18 19" key="1">
    <citation type="submission" date="2018-05" db="EMBL/GenBank/DDBJ databases">
        <title>Brachybacterium sp. M1HQ-2T, whole genome shotgun sequence.</title>
        <authorList>
            <person name="Tuo L."/>
        </authorList>
    </citation>
    <scope>NUCLEOTIDE SEQUENCE [LARGE SCALE GENOMIC DNA]</scope>
    <source>
        <strain evidence="18 19">M1HQ-2</strain>
    </source>
</reference>
<evidence type="ECO:0000256" key="14">
    <source>
        <dbReference type="ARBA" id="ARBA00066879"/>
    </source>
</evidence>
<dbReference type="FunFam" id="2.40.50.140:FF:000066">
    <property type="entry name" value="Ribonuclease E"/>
    <property type="match status" value="1"/>
</dbReference>
<dbReference type="GO" id="GO:0006397">
    <property type="term" value="P:mRNA processing"/>
    <property type="evidence" value="ECO:0007669"/>
    <property type="project" value="UniProtKB-KW"/>
</dbReference>
<dbReference type="GO" id="GO:0003723">
    <property type="term" value="F:RNA binding"/>
    <property type="evidence" value="ECO:0007669"/>
    <property type="project" value="UniProtKB-KW"/>
</dbReference>
<feature type="compositionally biased region" description="Acidic residues" evidence="16">
    <location>
        <begin position="317"/>
        <end position="335"/>
    </location>
</feature>
<evidence type="ECO:0000256" key="12">
    <source>
        <dbReference type="ARBA" id="ARBA00022884"/>
    </source>
</evidence>
<evidence type="ECO:0000256" key="2">
    <source>
        <dbReference type="ARBA" id="ARBA00001947"/>
    </source>
</evidence>
<feature type="compositionally biased region" description="Basic residues" evidence="16">
    <location>
        <begin position="296"/>
        <end position="311"/>
    </location>
</feature>
<name>A0A2U2RI98_9MICO</name>
<comment type="cofactor">
    <cofactor evidence="1">
        <name>Mg(2+)</name>
        <dbReference type="ChEBI" id="CHEBI:18420"/>
    </cofactor>
</comment>
<evidence type="ECO:0000256" key="7">
    <source>
        <dbReference type="ARBA" id="ARBA00022694"/>
    </source>
</evidence>
<feature type="region of interest" description="Disordered" evidence="16">
    <location>
        <begin position="1"/>
        <end position="442"/>
    </location>
</feature>
<feature type="compositionally biased region" description="Polar residues" evidence="16">
    <location>
        <begin position="204"/>
        <end position="214"/>
    </location>
</feature>
<feature type="domain" description="S1 motif" evidence="17">
    <location>
        <begin position="497"/>
        <end position="580"/>
    </location>
</feature>
<dbReference type="InterPro" id="IPR004659">
    <property type="entry name" value="RNase_E/G"/>
</dbReference>
<dbReference type="GO" id="GO:0005737">
    <property type="term" value="C:cytoplasm"/>
    <property type="evidence" value="ECO:0007669"/>
    <property type="project" value="UniProtKB-SubCell"/>
</dbReference>
<feature type="compositionally biased region" description="Acidic residues" evidence="16">
    <location>
        <begin position="267"/>
        <end position="282"/>
    </location>
</feature>
<dbReference type="AlphaFoldDB" id="A0A2U2RI98"/>
<keyword evidence="11" id="KW-0460">Magnesium</keyword>
<dbReference type="Gene3D" id="2.40.50.140">
    <property type="entry name" value="Nucleic acid-binding proteins"/>
    <property type="match status" value="1"/>
</dbReference>
<dbReference type="EC" id="3.1.26.12" evidence="14"/>
<dbReference type="SUPFAM" id="SSF50249">
    <property type="entry name" value="Nucleic acid-binding proteins"/>
    <property type="match status" value="1"/>
</dbReference>
<gene>
    <name evidence="18" type="ORF">DEO23_13125</name>
</gene>
<keyword evidence="7" id="KW-0819">tRNA processing</keyword>
<evidence type="ECO:0000256" key="1">
    <source>
        <dbReference type="ARBA" id="ARBA00001946"/>
    </source>
</evidence>
<keyword evidence="10" id="KW-0862">Zinc</keyword>
<feature type="compositionally biased region" description="Low complexity" evidence="16">
    <location>
        <begin position="93"/>
        <end position="138"/>
    </location>
</feature>
<feature type="compositionally biased region" description="Basic and acidic residues" evidence="16">
    <location>
        <begin position="217"/>
        <end position="226"/>
    </location>
</feature>
<evidence type="ECO:0000256" key="16">
    <source>
        <dbReference type="SAM" id="MobiDB-lite"/>
    </source>
</evidence>
<accession>A0A2U2RI98</accession>
<evidence type="ECO:0000256" key="15">
    <source>
        <dbReference type="ARBA" id="ARBA00072999"/>
    </source>
</evidence>
<dbReference type="Pfam" id="PF10150">
    <property type="entry name" value="RNase_E_G"/>
    <property type="match status" value="1"/>
</dbReference>
<dbReference type="OrthoDB" id="9804278at2"/>
<evidence type="ECO:0000256" key="5">
    <source>
        <dbReference type="ARBA" id="ARBA00022490"/>
    </source>
</evidence>
<dbReference type="PANTHER" id="PTHR30001:SF0">
    <property type="entry name" value="RIBONUCLEASE G"/>
    <property type="match status" value="1"/>
</dbReference>
<keyword evidence="12" id="KW-0694">RNA-binding</keyword>
<comment type="subcellular location">
    <subcellularLocation>
        <location evidence="3">Cytoplasm</location>
    </subcellularLocation>
</comment>